<gene>
    <name evidence="4" type="ORF">KOR34_07740</name>
</gene>
<feature type="transmembrane region" description="Helical" evidence="3">
    <location>
        <begin position="31"/>
        <end position="48"/>
    </location>
</feature>
<name>A0A5C5VBF8_9BACT</name>
<proteinExistence type="predicted"/>
<evidence type="ECO:0000313" key="5">
    <source>
        <dbReference type="Proteomes" id="UP000316714"/>
    </source>
</evidence>
<dbReference type="InterPro" id="IPR019734">
    <property type="entry name" value="TPR_rpt"/>
</dbReference>
<dbReference type="SUPFAM" id="SSF48452">
    <property type="entry name" value="TPR-like"/>
    <property type="match status" value="2"/>
</dbReference>
<keyword evidence="3" id="KW-0812">Transmembrane</keyword>
<keyword evidence="2" id="KW-0802">TPR repeat</keyword>
<dbReference type="InterPro" id="IPR011990">
    <property type="entry name" value="TPR-like_helical_dom_sf"/>
</dbReference>
<protein>
    <submittedName>
        <fullName evidence="4">Tetratricopeptide repeat protein</fullName>
    </submittedName>
</protein>
<keyword evidence="3" id="KW-1133">Transmembrane helix</keyword>
<dbReference type="Gene3D" id="1.25.40.10">
    <property type="entry name" value="Tetratricopeptide repeat domain"/>
    <property type="match status" value="2"/>
</dbReference>
<dbReference type="InterPro" id="IPR051012">
    <property type="entry name" value="CellSynth/LPSAsmb/PSIAsmb"/>
</dbReference>
<dbReference type="OrthoDB" id="233486at2"/>
<dbReference type="EMBL" id="SIHJ01000001">
    <property type="protein sequence ID" value="TWT35878.1"/>
    <property type="molecule type" value="Genomic_DNA"/>
</dbReference>
<feature type="transmembrane region" description="Helical" evidence="3">
    <location>
        <begin position="7"/>
        <end position="25"/>
    </location>
</feature>
<reference evidence="4 5" key="1">
    <citation type="submission" date="2019-02" db="EMBL/GenBank/DDBJ databases">
        <title>Deep-cultivation of Planctomycetes and their phenomic and genomic characterization uncovers novel biology.</title>
        <authorList>
            <person name="Wiegand S."/>
            <person name="Jogler M."/>
            <person name="Boedeker C."/>
            <person name="Pinto D."/>
            <person name="Vollmers J."/>
            <person name="Rivas-Marin E."/>
            <person name="Kohn T."/>
            <person name="Peeters S.H."/>
            <person name="Heuer A."/>
            <person name="Rast P."/>
            <person name="Oberbeckmann S."/>
            <person name="Bunk B."/>
            <person name="Jeske O."/>
            <person name="Meyerdierks A."/>
            <person name="Storesund J.E."/>
            <person name="Kallscheuer N."/>
            <person name="Luecker S."/>
            <person name="Lage O.M."/>
            <person name="Pohl T."/>
            <person name="Merkel B.J."/>
            <person name="Hornburger P."/>
            <person name="Mueller R.-W."/>
            <person name="Bruemmer F."/>
            <person name="Labrenz M."/>
            <person name="Spormann A.M."/>
            <person name="Op Den Camp H."/>
            <person name="Overmann J."/>
            <person name="Amann R."/>
            <person name="Jetten M.S.M."/>
            <person name="Mascher T."/>
            <person name="Medema M.H."/>
            <person name="Devos D.P."/>
            <person name="Kaster A.-K."/>
            <person name="Ovreas L."/>
            <person name="Rohde M."/>
            <person name="Galperin M.Y."/>
            <person name="Jogler C."/>
        </authorList>
    </citation>
    <scope>NUCLEOTIDE SEQUENCE [LARGE SCALE GENOMIC DNA]</scope>
    <source>
        <strain evidence="4 5">KOR34</strain>
    </source>
</reference>
<comment type="caution">
    <text evidence="4">The sequence shown here is derived from an EMBL/GenBank/DDBJ whole genome shotgun (WGS) entry which is preliminary data.</text>
</comment>
<dbReference type="AlphaFoldDB" id="A0A5C5VBF8"/>
<keyword evidence="3" id="KW-0472">Membrane</keyword>
<keyword evidence="5" id="KW-1185">Reference proteome</keyword>
<keyword evidence="1" id="KW-0677">Repeat</keyword>
<evidence type="ECO:0000313" key="4">
    <source>
        <dbReference type="EMBL" id="TWT35878.1"/>
    </source>
</evidence>
<accession>A0A5C5VBF8</accession>
<evidence type="ECO:0000256" key="2">
    <source>
        <dbReference type="ARBA" id="ARBA00022803"/>
    </source>
</evidence>
<feature type="transmembrane region" description="Helical" evidence="3">
    <location>
        <begin position="60"/>
        <end position="80"/>
    </location>
</feature>
<dbReference type="RefSeq" id="WP_146562359.1">
    <property type="nucleotide sequence ID" value="NZ_SIHJ01000001.1"/>
</dbReference>
<evidence type="ECO:0000256" key="1">
    <source>
        <dbReference type="ARBA" id="ARBA00022737"/>
    </source>
</evidence>
<sequence length="1275" mass="138654">MKGRNWLPVVLCAVGAIAIAVLVVAVLVESYWTAALAGVTLVATWAIWHFRPETRYARAAVGVLGLWSVSQIGGVLAFALKTPEDVEANVGVAGVLTLAGSPGVSASLIGLAGLTYLLDYLTRERPFDSLAGNAAARSGDSVTSVTAAETIISGSVGHIGDINATNSTVNVTNVVNKMNSDAASATGGSDAFDAEITLAAEKNTTAPDTAIDRLEGIRTRSWTALTDRQRFRVEANLGHAHRIKGDSSKALHHFLAAASEDPTHENCDLLLGIGYLELDQQPQALEHAKRAVDRSPLNTDARMLLIQASPPDETEEELLKDCPKHLRTDLHIRAAIGTHAMVRGDLPHAIEIFREVLAKEPSLEVVKENLARSLISLAGGVVGTRQPKQDPALAEATRYCNELLSSPNHKSDQAKASFYTLRAIANELSGEIVDAGQDHQRAEDLAPSHSGFAFHHGRYLTQYHDDVNGAIDRLRASVEAEGVLENTALYADMLIQRGDGSDRDTAAQVLEAALGRGVRFRSQRCNLVSLLCQALAAKGSLDDALTKAAEYIDSLGEAVVESIKADALHEAGEVERAKESIRKAADLLRSDCDEQERVEVASVCHRCGEDKLAIQLFEDVDLPQQSLNTVGIAIEAARRSGDDRFILGACSALRSAGWEVESLYRLEINTLERIAATDDALEVIEEGLLRFSSTGFLKKLRLQKLLIAIRDDRKELYAINVADLPGVAEVDPRVGQEVVFALQHSGHRMPAIEYAYDLLRRFFDDPSVNGTYLDAVGFPNGVPPFPACSEVIMGTGVELKSSNSDETVIWILEDCEVPPPSVDRNELGESDSRSQLLLGRKVGDSVSLSSMAPGLSAYTVTWIAPKCEARIKLLLNSMYDRFGDRSRFFPVTIPRDAKPEEIFERLKSATQGVGDKREHDRALYRETPVISVASFAKITNANLIEVANNFCDDTTMPFRCCRGDDGEWEPALKTLGERSDILVDSVALTTMKSFGVHRMVSLPNHRFHVLRASVDHFRDHSLQCERRGAAQEKSLCDDLLAWIDSECEMHDSRAILDVADPQVEEWIRIFGDDGVAAIALSSRNDWTLWTDDLSVARLAVEKFSFENRVWTEIVAGFASAECDGVAYWGEDLQVSLIDAGYQHCRLVPKTIVRSAEQSDWDCVSRPFSQVATWLSLPGVPAEGITTILAAALPALWKAAPSTPQARGLSRAAFAEVAKHPHGEAMLKILKQILNNAFGLNVVGSHECDQLLSSLIKAVGRRNLPPPGAGGFILPD</sequence>
<evidence type="ECO:0000256" key="3">
    <source>
        <dbReference type="SAM" id="Phobius"/>
    </source>
</evidence>
<organism evidence="4 5">
    <name type="scientific">Posidoniimonas corsicana</name>
    <dbReference type="NCBI Taxonomy" id="1938618"/>
    <lineage>
        <taxon>Bacteria</taxon>
        <taxon>Pseudomonadati</taxon>
        <taxon>Planctomycetota</taxon>
        <taxon>Planctomycetia</taxon>
        <taxon>Pirellulales</taxon>
        <taxon>Lacipirellulaceae</taxon>
        <taxon>Posidoniimonas</taxon>
    </lineage>
</organism>
<dbReference type="SMART" id="SM00028">
    <property type="entry name" value="TPR"/>
    <property type="match status" value="5"/>
</dbReference>
<dbReference type="PANTHER" id="PTHR45586">
    <property type="entry name" value="TPR REPEAT-CONTAINING PROTEIN PA4667"/>
    <property type="match status" value="1"/>
</dbReference>
<dbReference type="Proteomes" id="UP000316714">
    <property type="component" value="Unassembled WGS sequence"/>
</dbReference>
<dbReference type="PANTHER" id="PTHR45586:SF1">
    <property type="entry name" value="LIPOPOLYSACCHARIDE ASSEMBLY PROTEIN B"/>
    <property type="match status" value="1"/>
</dbReference>